<evidence type="ECO:0000313" key="11">
    <source>
        <dbReference type="EMBL" id="OLS01708.1"/>
    </source>
</evidence>
<evidence type="ECO:0000313" key="12">
    <source>
        <dbReference type="Proteomes" id="UP000186112"/>
    </source>
</evidence>
<dbReference type="SUPFAM" id="SSF50486">
    <property type="entry name" value="FMT C-terminal domain-like"/>
    <property type="match status" value="1"/>
</dbReference>
<feature type="domain" description="Formyl transferase C-terminal" evidence="10">
    <location>
        <begin position="207"/>
        <end position="303"/>
    </location>
</feature>
<comment type="function">
    <text evidence="1 8">Attaches a formyl group to the free amino group of methionyl-tRNA(fMet). The formyl group appears to play a dual role in the initiator identity of N-formylmethionyl-tRNA by promoting its recognition by IF2 and preventing the misappropriation of this tRNA by the elongation apparatus.</text>
</comment>
<dbReference type="InterPro" id="IPR036477">
    <property type="entry name" value="Formyl_transf_N_sf"/>
</dbReference>
<dbReference type="Proteomes" id="UP000186112">
    <property type="component" value="Unassembled WGS sequence"/>
</dbReference>
<dbReference type="SUPFAM" id="SSF53328">
    <property type="entry name" value="Formyltransferase"/>
    <property type="match status" value="1"/>
</dbReference>
<dbReference type="PANTHER" id="PTHR11138:SF5">
    <property type="entry name" value="METHIONYL-TRNA FORMYLTRANSFERASE, MITOCHONDRIAL"/>
    <property type="match status" value="1"/>
</dbReference>
<dbReference type="HAMAP" id="MF_00182">
    <property type="entry name" value="Formyl_trans"/>
    <property type="match status" value="1"/>
</dbReference>
<evidence type="ECO:0000256" key="4">
    <source>
        <dbReference type="ARBA" id="ARBA00016014"/>
    </source>
</evidence>
<dbReference type="PROSITE" id="PS00373">
    <property type="entry name" value="GART"/>
    <property type="match status" value="1"/>
</dbReference>
<dbReference type="CDD" id="cd08646">
    <property type="entry name" value="FMT_core_Met-tRNA-FMT_N"/>
    <property type="match status" value="1"/>
</dbReference>
<dbReference type="InterPro" id="IPR005794">
    <property type="entry name" value="Fmt"/>
</dbReference>
<dbReference type="NCBIfam" id="TIGR00460">
    <property type="entry name" value="fmt"/>
    <property type="match status" value="1"/>
</dbReference>
<evidence type="ECO:0000259" key="9">
    <source>
        <dbReference type="Pfam" id="PF00551"/>
    </source>
</evidence>
<reference evidence="11 12" key="1">
    <citation type="submission" date="2016-02" db="EMBL/GenBank/DDBJ databases">
        <title>Genome sequence of Tissierella creatinophila DSM 6911.</title>
        <authorList>
            <person name="Poehlein A."/>
            <person name="Daniel R."/>
        </authorList>
    </citation>
    <scope>NUCLEOTIDE SEQUENCE [LARGE SCALE GENOMIC DNA]</scope>
    <source>
        <strain evidence="11 12">DSM 6911</strain>
    </source>
</reference>
<keyword evidence="5 8" id="KW-0808">Transferase</keyword>
<sequence length="312" mass="35088">MSKTKIVFMGTPDFAVKSLEALYKDDYDIKLVITQRDKKRGRGKKIQYTPVKQKALDLGLQVYQPEDINTPEIVNLLKDIAPDFIVVVAFGQILKKEILDIPKYKCINVHASLLPKYRGAAPINWAIIDGEKETGITIMEMEKGLDTGDMISKASIPIDTKDDYISIHDKLSSLGGELLTRTLKDIKTGKAQITPQDDSLSSYAPMIYKMTGKIDWNSSGRHIVNLIRGVVPWPVAFTSYKGENLKIYKAELTDRINKEKSGMIVKVSDEGLFINCDDSTLIVKELQFPNKKRMQVKDYLKGNTIEVGTILE</sequence>
<feature type="domain" description="Formyl transferase N-terminal" evidence="9">
    <location>
        <begin position="5"/>
        <end position="182"/>
    </location>
</feature>
<dbReference type="InterPro" id="IPR005793">
    <property type="entry name" value="Formyl_trans_C"/>
</dbReference>
<comment type="catalytic activity">
    <reaction evidence="7 8">
        <text>L-methionyl-tRNA(fMet) + (6R)-10-formyltetrahydrofolate = N-formyl-L-methionyl-tRNA(fMet) + (6S)-5,6,7,8-tetrahydrofolate + H(+)</text>
        <dbReference type="Rhea" id="RHEA:24380"/>
        <dbReference type="Rhea" id="RHEA-COMP:9952"/>
        <dbReference type="Rhea" id="RHEA-COMP:9953"/>
        <dbReference type="ChEBI" id="CHEBI:15378"/>
        <dbReference type="ChEBI" id="CHEBI:57453"/>
        <dbReference type="ChEBI" id="CHEBI:78530"/>
        <dbReference type="ChEBI" id="CHEBI:78844"/>
        <dbReference type="ChEBI" id="CHEBI:195366"/>
        <dbReference type="EC" id="2.1.2.9"/>
    </reaction>
</comment>
<evidence type="ECO:0000256" key="8">
    <source>
        <dbReference type="HAMAP-Rule" id="MF_00182"/>
    </source>
</evidence>
<comment type="caution">
    <text evidence="11">The sequence shown here is derived from an EMBL/GenBank/DDBJ whole genome shotgun (WGS) entry which is preliminary data.</text>
</comment>
<dbReference type="InterPro" id="IPR044135">
    <property type="entry name" value="Met-tRNA-FMT_C"/>
</dbReference>
<dbReference type="GO" id="GO:0004479">
    <property type="term" value="F:methionyl-tRNA formyltransferase activity"/>
    <property type="evidence" value="ECO:0007669"/>
    <property type="project" value="UniProtKB-UniRule"/>
</dbReference>
<dbReference type="AlphaFoldDB" id="A0A1U7M3D3"/>
<feature type="binding site" evidence="8">
    <location>
        <begin position="112"/>
        <end position="115"/>
    </location>
    <ligand>
        <name>(6S)-5,6,7,8-tetrahydrofolate</name>
        <dbReference type="ChEBI" id="CHEBI:57453"/>
    </ligand>
</feature>
<accession>A0A1U7M3D3</accession>
<dbReference type="InterPro" id="IPR011034">
    <property type="entry name" value="Formyl_transferase-like_C_sf"/>
</dbReference>
<comment type="similarity">
    <text evidence="2 8">Belongs to the Fmt family.</text>
</comment>
<organism evidence="11 12">
    <name type="scientific">Tissierella creatinophila DSM 6911</name>
    <dbReference type="NCBI Taxonomy" id="1123403"/>
    <lineage>
        <taxon>Bacteria</taxon>
        <taxon>Bacillati</taxon>
        <taxon>Bacillota</taxon>
        <taxon>Tissierellia</taxon>
        <taxon>Tissierellales</taxon>
        <taxon>Tissierellaceae</taxon>
        <taxon>Tissierella</taxon>
    </lineage>
</organism>
<evidence type="ECO:0000256" key="3">
    <source>
        <dbReference type="ARBA" id="ARBA00012261"/>
    </source>
</evidence>
<evidence type="ECO:0000259" key="10">
    <source>
        <dbReference type="Pfam" id="PF02911"/>
    </source>
</evidence>
<evidence type="ECO:0000256" key="2">
    <source>
        <dbReference type="ARBA" id="ARBA00010699"/>
    </source>
</evidence>
<dbReference type="Pfam" id="PF00551">
    <property type="entry name" value="Formyl_trans_N"/>
    <property type="match status" value="1"/>
</dbReference>
<dbReference type="InterPro" id="IPR037022">
    <property type="entry name" value="Formyl_trans_C_sf"/>
</dbReference>
<gene>
    <name evidence="8 11" type="primary">fmt</name>
    <name evidence="11" type="ORF">TICRE_23080</name>
</gene>
<evidence type="ECO:0000256" key="7">
    <source>
        <dbReference type="ARBA" id="ARBA00048558"/>
    </source>
</evidence>
<dbReference type="PANTHER" id="PTHR11138">
    <property type="entry name" value="METHIONYL-TRNA FORMYLTRANSFERASE"/>
    <property type="match status" value="1"/>
</dbReference>
<dbReference type="CDD" id="cd08704">
    <property type="entry name" value="Met_tRNA_FMT_C"/>
    <property type="match status" value="1"/>
</dbReference>
<protein>
    <recommendedName>
        <fullName evidence="4 8">Methionyl-tRNA formyltransferase</fullName>
        <ecNumber evidence="3 8">2.1.2.9</ecNumber>
    </recommendedName>
</protein>
<keyword evidence="6 8" id="KW-0648">Protein biosynthesis</keyword>
<dbReference type="Gene3D" id="3.10.25.10">
    <property type="entry name" value="Formyl transferase, C-terminal domain"/>
    <property type="match status" value="1"/>
</dbReference>
<keyword evidence="12" id="KW-1185">Reference proteome</keyword>
<evidence type="ECO:0000256" key="5">
    <source>
        <dbReference type="ARBA" id="ARBA00022679"/>
    </source>
</evidence>
<evidence type="ECO:0000256" key="6">
    <source>
        <dbReference type="ARBA" id="ARBA00022917"/>
    </source>
</evidence>
<name>A0A1U7M3D3_TISCR</name>
<dbReference type="InterPro" id="IPR001555">
    <property type="entry name" value="GART_AS"/>
</dbReference>
<dbReference type="EC" id="2.1.2.9" evidence="3 8"/>
<dbReference type="Pfam" id="PF02911">
    <property type="entry name" value="Formyl_trans_C"/>
    <property type="match status" value="1"/>
</dbReference>
<dbReference type="InterPro" id="IPR041711">
    <property type="entry name" value="Met-tRNA-FMT_N"/>
</dbReference>
<dbReference type="InterPro" id="IPR002376">
    <property type="entry name" value="Formyl_transf_N"/>
</dbReference>
<dbReference type="Gene3D" id="3.40.50.170">
    <property type="entry name" value="Formyl transferase, N-terminal domain"/>
    <property type="match status" value="1"/>
</dbReference>
<dbReference type="OrthoDB" id="9802815at2"/>
<dbReference type="RefSeq" id="WP_075728197.1">
    <property type="nucleotide sequence ID" value="NZ_LTDM01000064.1"/>
</dbReference>
<evidence type="ECO:0000256" key="1">
    <source>
        <dbReference type="ARBA" id="ARBA00002606"/>
    </source>
</evidence>
<proteinExistence type="inferred from homology"/>
<dbReference type="GO" id="GO:0005829">
    <property type="term" value="C:cytosol"/>
    <property type="evidence" value="ECO:0007669"/>
    <property type="project" value="TreeGrafter"/>
</dbReference>
<dbReference type="EMBL" id="LTDM01000064">
    <property type="protein sequence ID" value="OLS01708.1"/>
    <property type="molecule type" value="Genomic_DNA"/>
</dbReference>